<feature type="region of interest" description="Disordered" evidence="1">
    <location>
        <begin position="353"/>
        <end position="409"/>
    </location>
</feature>
<feature type="region of interest" description="Disordered" evidence="1">
    <location>
        <begin position="652"/>
        <end position="672"/>
    </location>
</feature>
<feature type="region of interest" description="Disordered" evidence="1">
    <location>
        <begin position="827"/>
        <end position="846"/>
    </location>
</feature>
<accession>A0AAW0ESK9</accession>
<dbReference type="EMBL" id="JAECZO010000066">
    <property type="protein sequence ID" value="KAK7195980.1"/>
    <property type="molecule type" value="Genomic_DNA"/>
</dbReference>
<feature type="compositionally biased region" description="Low complexity" evidence="1">
    <location>
        <begin position="76"/>
        <end position="88"/>
    </location>
</feature>
<feature type="compositionally biased region" description="Low complexity" evidence="1">
    <location>
        <begin position="44"/>
        <end position="60"/>
    </location>
</feature>
<dbReference type="Proteomes" id="UP001430356">
    <property type="component" value="Unassembled WGS sequence"/>
</dbReference>
<evidence type="ECO:0000313" key="3">
    <source>
        <dbReference type="EMBL" id="KAK7195980.1"/>
    </source>
</evidence>
<keyword evidence="2" id="KW-0472">Membrane</keyword>
<keyword evidence="2" id="KW-0812">Transmembrane</keyword>
<feature type="compositionally biased region" description="Low complexity" evidence="1">
    <location>
        <begin position="776"/>
        <end position="790"/>
    </location>
</feature>
<feature type="region of interest" description="Disordered" evidence="1">
    <location>
        <begin position="196"/>
        <end position="240"/>
    </location>
</feature>
<feature type="transmembrane region" description="Helical" evidence="2">
    <location>
        <begin position="531"/>
        <end position="552"/>
    </location>
</feature>
<gene>
    <name evidence="3" type="ORF">NESM_000531300</name>
</gene>
<dbReference type="PANTHER" id="PTHR48148:SF2">
    <property type="entry name" value="PA14 DOMAIN-CONTAINING PROTEIN"/>
    <property type="match status" value="1"/>
</dbReference>
<feature type="transmembrane region" description="Helical" evidence="2">
    <location>
        <begin position="485"/>
        <end position="505"/>
    </location>
</feature>
<name>A0AAW0ESK9_9TRYP</name>
<feature type="region of interest" description="Disordered" evidence="1">
    <location>
        <begin position="27"/>
        <end position="88"/>
    </location>
</feature>
<keyword evidence="2" id="KW-1133">Transmembrane helix</keyword>
<protein>
    <submittedName>
        <fullName evidence="3">Uncharacterized protein</fullName>
    </submittedName>
</protein>
<keyword evidence="4" id="KW-1185">Reference proteome</keyword>
<feature type="region of interest" description="Disordered" evidence="1">
    <location>
        <begin position="573"/>
        <end position="640"/>
    </location>
</feature>
<organism evidence="3 4">
    <name type="scientific">Novymonas esmeraldas</name>
    <dbReference type="NCBI Taxonomy" id="1808958"/>
    <lineage>
        <taxon>Eukaryota</taxon>
        <taxon>Discoba</taxon>
        <taxon>Euglenozoa</taxon>
        <taxon>Kinetoplastea</taxon>
        <taxon>Metakinetoplastina</taxon>
        <taxon>Trypanosomatida</taxon>
        <taxon>Trypanosomatidae</taxon>
        <taxon>Novymonas</taxon>
    </lineage>
</organism>
<feature type="compositionally biased region" description="Polar residues" evidence="1">
    <location>
        <begin position="61"/>
        <end position="71"/>
    </location>
</feature>
<reference evidence="3 4" key="1">
    <citation type="journal article" date="2021" name="MBio">
        <title>A New Model Trypanosomatid, Novymonas esmeraldas: Genomic Perception of Its 'Candidatus Pandoraea novymonadis' Endosymbiont.</title>
        <authorList>
            <person name="Zakharova A."/>
            <person name="Saura A."/>
            <person name="Butenko A."/>
            <person name="Podesvova L."/>
            <person name="Warmusova S."/>
            <person name="Kostygov A.Y."/>
            <person name="Nenarokova A."/>
            <person name="Lukes J."/>
            <person name="Opperdoes F.R."/>
            <person name="Yurchenko V."/>
        </authorList>
    </citation>
    <scope>NUCLEOTIDE SEQUENCE [LARGE SCALE GENOMIC DNA]</scope>
    <source>
        <strain evidence="3 4">E262AT.01</strain>
    </source>
</reference>
<feature type="transmembrane region" description="Helical" evidence="2">
    <location>
        <begin position="1057"/>
        <end position="1088"/>
    </location>
</feature>
<feature type="compositionally biased region" description="Low complexity" evidence="1">
    <location>
        <begin position="387"/>
        <end position="399"/>
    </location>
</feature>
<feature type="region of interest" description="Disordered" evidence="1">
    <location>
        <begin position="120"/>
        <end position="149"/>
    </location>
</feature>
<dbReference type="PANTHER" id="PTHR48148">
    <property type="entry name" value="KERATINOCYTE PROLINE-RICH PROTEIN"/>
    <property type="match status" value="1"/>
</dbReference>
<feature type="region of interest" description="Disordered" evidence="1">
    <location>
        <begin position="682"/>
        <end position="701"/>
    </location>
</feature>
<dbReference type="AlphaFoldDB" id="A0AAW0ESK9"/>
<evidence type="ECO:0000313" key="4">
    <source>
        <dbReference type="Proteomes" id="UP001430356"/>
    </source>
</evidence>
<feature type="compositionally biased region" description="Low complexity" evidence="1">
    <location>
        <begin position="201"/>
        <end position="220"/>
    </location>
</feature>
<proteinExistence type="predicted"/>
<sequence length="1100" mass="114880">MYSGAPSGNREQSSMALPSVLSAATTDALDDEASLNRSGRYVRPTSMSSSRFVPSSMTSRLTPQSSEQMQLQHARLSNSPATPSLPLSSALAPSLSLLPEPPAAPRQSAEDGRLLSERRTLKSLGDVPAGPRRGVAELPSSWLRQGPRSSVPLSDHYVATGATGSSVLPSSSSSAAASAAIRSPPQLVLSHIPASDYKSCRSSPRGATPARARSGSSGSSSHDHVNATHSSSHYPHSTAEALPPQRVVAHPPPRAASLTRGTPSTLHVVHVPIQPSIVIAVAAAASLRSPIQEGRRTSPAVTAAPRPGATRLAGDSSELQVVSSSTGGGDSVSPRASPAADWGNGVVHVVTPLTAAETRHPRRGRSHSISSGARSLWHLSRGASSKSVTVTPSSAAPAAPVAPAPSPRLEWNDTRRTALWYAPDQHLRDALPAPASRQQDGVIDVDASDAMSTTELEQQRWLHEVGPRRGKMWRRARLLRRIATGYHVCMLVCSTIGLCLVYAEVDKREDVLLMLDSSSSMVRASKNVLRTLWISTLLGFWFLVSYPGLYVVRTRCLHRRCCSGDSADVTSAASTERREVARITSSEDVAGASAPAPAPTPTSTPTLTPTPTPTSTPTPREVTMSAEQRGGASSVHRGVSMKGSTWSWLAAPNTLGRSSGGGGGDGSRGSTVPVVSVSCSSASLDGATPRVASRVDPTAGPPCNIPNPLLLSGCEASDASPPQRHDAEEIGAATASAAVKGEAGPSGGGGDGRAPSSLNLVKVVPISERAVQSSSAQEPRAAVAAPATTESDPARPPAAAAAAAAATATAAAAAAVTTADSCLLTPLNNDHDTGGGDVQTSQERQRHRVMQRNFLHSVSPPDAVGTPVPVPLLFSTTLTPTTTTITIAGDLIESDDRGCLCRFVQRIPWYHIIKYFTRVMYALLCLALVLIASTLELSGFVTANFATVRKEDWRRLLSVAYIPEPDSSASSHAAATSPSESAVAAAAAAATYRLCARVQLNGRCSGFETPCTGTFASLQDAYAASCPFCPPDLQARITAAAGTRTCAEQFACVRKKYVAVFALLFVLSILFGVGSTLLMVLAHVAAAWHHNDWDSELWQR</sequence>
<evidence type="ECO:0000256" key="1">
    <source>
        <dbReference type="SAM" id="MobiDB-lite"/>
    </source>
</evidence>
<feature type="region of interest" description="Disordered" evidence="1">
    <location>
        <begin position="291"/>
        <end position="340"/>
    </location>
</feature>
<comment type="caution">
    <text evidence="3">The sequence shown here is derived from an EMBL/GenBank/DDBJ whole genome shotgun (WGS) entry which is preliminary data.</text>
</comment>
<feature type="compositionally biased region" description="Gly residues" evidence="1">
    <location>
        <begin position="658"/>
        <end position="667"/>
    </location>
</feature>
<feature type="transmembrane region" description="Helical" evidence="2">
    <location>
        <begin position="920"/>
        <end position="946"/>
    </location>
</feature>
<feature type="compositionally biased region" description="Pro residues" evidence="1">
    <location>
        <begin position="596"/>
        <end position="616"/>
    </location>
</feature>
<evidence type="ECO:0000256" key="2">
    <source>
        <dbReference type="SAM" id="Phobius"/>
    </source>
</evidence>
<feature type="region of interest" description="Disordered" evidence="1">
    <location>
        <begin position="769"/>
        <end position="798"/>
    </location>
</feature>